<dbReference type="InterPro" id="IPR001523">
    <property type="entry name" value="Paired_dom"/>
</dbReference>
<feature type="region of interest" description="Disordered" evidence="10">
    <location>
        <begin position="1"/>
        <end position="35"/>
    </location>
</feature>
<evidence type="ECO:0000259" key="11">
    <source>
        <dbReference type="PROSITE" id="PS51057"/>
    </source>
</evidence>
<dbReference type="GO" id="GO:0005634">
    <property type="term" value="C:nucleus"/>
    <property type="evidence" value="ECO:0007669"/>
    <property type="project" value="UniProtKB-SubCell"/>
</dbReference>
<dbReference type="GO" id="GO:0000981">
    <property type="term" value="F:DNA-binding transcription factor activity, RNA polymerase II-specific"/>
    <property type="evidence" value="ECO:0007669"/>
    <property type="project" value="TreeGrafter"/>
</dbReference>
<dbReference type="InterPro" id="IPR009057">
    <property type="entry name" value="Homeodomain-like_sf"/>
</dbReference>
<evidence type="ECO:0000313" key="13">
    <source>
        <dbReference type="WBParaSite" id="TREG1_105320.1"/>
    </source>
</evidence>
<proteinExistence type="inferred from homology"/>
<dbReference type="InterPro" id="IPR036388">
    <property type="entry name" value="WH-like_DNA-bd_sf"/>
</dbReference>
<dbReference type="InterPro" id="IPR043182">
    <property type="entry name" value="PAIRED_DNA-bd_dom"/>
</dbReference>
<evidence type="ECO:0000256" key="8">
    <source>
        <dbReference type="ARBA" id="ARBA00023163"/>
    </source>
</evidence>
<feature type="compositionally biased region" description="Low complexity" evidence="10">
    <location>
        <begin position="231"/>
        <end position="251"/>
    </location>
</feature>
<feature type="compositionally biased region" description="Basic residues" evidence="10">
    <location>
        <begin position="513"/>
        <end position="522"/>
    </location>
</feature>
<dbReference type="SUPFAM" id="SSF46689">
    <property type="entry name" value="Homeodomain-like"/>
    <property type="match status" value="1"/>
</dbReference>
<dbReference type="GO" id="GO:0000978">
    <property type="term" value="F:RNA polymerase II cis-regulatory region sequence-specific DNA binding"/>
    <property type="evidence" value="ECO:0007669"/>
    <property type="project" value="TreeGrafter"/>
</dbReference>
<name>A0AA85IMF3_TRIRE</name>
<sequence>MGSINDGNDLGEEGSKRKLKRGHSGVNQLGGMFVNGRPLPDTTRQRIIELAHSGARPCDISRILQVSNGCVSKILCRYYETGSIRPKAIGGSKPRVATSAVVTKIDIYKRECPSIFAWEIRDRLLQEGVCTPDNIPSVSSINRVLRNLSNESQRQLSSAAAAAAVAAAAVAAQAAAHRNCVNNSNSGISLSNSNHCLATQNYLSNMKCDLHGLTKSFMPSVFNFPPYNRPNNNNNSNNNNTNNNNNNGSNNLFSMPPSIPPFYPQQSSNLNRHPSSCFNEQNVIESCSNVPQKPHAHSNNPLYHTHSQTNHSPIISSYFQTGTSGNKPISSNINPNTSNNSQETRSAYDKFNNLFISAASSTAQDSWAQAWYSAAAAASANSVYSNLYSSSNSTSHKNECPQDRQFSPPLNYLNQCRFSGIYQNLENAVINSVSDNNNAINNNNFDIRCSEESQQLHQEKLPILPQQSANNPISTYSSNNTGNITSNSPIHQSILPCQYDTKMDSNWSSLGRQHPHPHHHVHQSQPSENNQRLHDSLLKFETEEFKQLVSSIDEKDKLDRQRRKFPINSLFTYENLSSMREQAENFIQLRNDGDTVNTNLHHYLISRDMHRMDTHGFTHIHEEDQRMHELGFSHESPCNNESRINQSVSSASMKNVNMNLKINLYSNETPTIKEEKGSSGTSFLCKNSMGENRTSYGESHIEAIIYLQQEKHLQYFLQENSMII</sequence>
<evidence type="ECO:0000256" key="3">
    <source>
        <dbReference type="ARBA" id="ARBA00022473"/>
    </source>
</evidence>
<dbReference type="FunFam" id="1.10.10.10:FF:000069">
    <property type="entry name" value="Paired box protein Pax-6"/>
    <property type="match status" value="1"/>
</dbReference>
<evidence type="ECO:0000256" key="9">
    <source>
        <dbReference type="ARBA" id="ARBA00023242"/>
    </source>
</evidence>
<comment type="subcellular location">
    <subcellularLocation>
        <location evidence="1">Nucleus</location>
    </subcellularLocation>
</comment>
<evidence type="ECO:0000256" key="2">
    <source>
        <dbReference type="ARBA" id="ARBA00005733"/>
    </source>
</evidence>
<dbReference type="PROSITE" id="PS00034">
    <property type="entry name" value="PAIRED_1"/>
    <property type="match status" value="1"/>
</dbReference>
<dbReference type="Gene3D" id="1.10.10.10">
    <property type="entry name" value="Winged helix-like DNA-binding domain superfamily/Winged helix DNA-binding domain"/>
    <property type="match status" value="2"/>
</dbReference>
<dbReference type="SMART" id="SM00351">
    <property type="entry name" value="PAX"/>
    <property type="match status" value="1"/>
</dbReference>
<accession>A0AA85IMF3</accession>
<evidence type="ECO:0000256" key="7">
    <source>
        <dbReference type="ARBA" id="ARBA00023155"/>
    </source>
</evidence>
<dbReference type="InterPro" id="IPR043565">
    <property type="entry name" value="PAX_fam"/>
</dbReference>
<dbReference type="PANTHER" id="PTHR45636">
    <property type="entry name" value="PAIRED BOX PROTEIN PAX-6-RELATED-RELATED"/>
    <property type="match status" value="1"/>
</dbReference>
<keyword evidence="3" id="KW-0217">Developmental protein</keyword>
<dbReference type="Pfam" id="PF00292">
    <property type="entry name" value="PAX"/>
    <property type="match status" value="1"/>
</dbReference>
<feature type="region of interest" description="Disordered" evidence="10">
    <location>
        <begin position="224"/>
        <end position="259"/>
    </location>
</feature>
<keyword evidence="8" id="KW-0804">Transcription</keyword>
<keyword evidence="5" id="KW-0805">Transcription regulation</keyword>
<evidence type="ECO:0000256" key="1">
    <source>
        <dbReference type="ARBA" id="ARBA00004123"/>
    </source>
</evidence>
<dbReference type="PRINTS" id="PR00027">
    <property type="entry name" value="PAIREDBOX"/>
</dbReference>
<reference evidence="12" key="1">
    <citation type="submission" date="2022-06" db="EMBL/GenBank/DDBJ databases">
        <authorList>
            <person name="Berger JAMES D."/>
            <person name="Berger JAMES D."/>
        </authorList>
    </citation>
    <scope>NUCLEOTIDE SEQUENCE [LARGE SCALE GENOMIC DNA]</scope>
</reference>
<feature type="region of interest" description="Disordered" evidence="10">
    <location>
        <begin position="506"/>
        <end position="530"/>
    </location>
</feature>
<protein>
    <recommendedName>
        <fullName evidence="11">Paired domain-containing protein</fullName>
    </recommendedName>
</protein>
<dbReference type="FunFam" id="1.10.10.10:FF:000003">
    <property type="entry name" value="Paired box protein Pax-6"/>
    <property type="match status" value="1"/>
</dbReference>
<reference evidence="13" key="2">
    <citation type="submission" date="2023-11" db="UniProtKB">
        <authorList>
            <consortium name="WormBaseParasite"/>
        </authorList>
    </citation>
    <scope>IDENTIFICATION</scope>
</reference>
<dbReference type="PANTHER" id="PTHR45636:SF41">
    <property type="entry name" value="PAIRED BOX PROTEIN PAX-6-RELATED"/>
    <property type="match status" value="1"/>
</dbReference>
<evidence type="ECO:0000256" key="5">
    <source>
        <dbReference type="ARBA" id="ARBA00023015"/>
    </source>
</evidence>
<evidence type="ECO:0000256" key="10">
    <source>
        <dbReference type="SAM" id="MobiDB-lite"/>
    </source>
</evidence>
<dbReference type="WBParaSite" id="TREG1_105320.1">
    <property type="protein sequence ID" value="TREG1_105320.1"/>
    <property type="gene ID" value="TREG1_105320"/>
</dbReference>
<dbReference type="PROSITE" id="PS51057">
    <property type="entry name" value="PAIRED_2"/>
    <property type="match status" value="1"/>
</dbReference>
<evidence type="ECO:0000256" key="4">
    <source>
        <dbReference type="ARBA" id="ARBA00022724"/>
    </source>
</evidence>
<comment type="similarity">
    <text evidence="2">Belongs to the paired homeobox family.</text>
</comment>
<keyword evidence="9" id="KW-0539">Nucleus</keyword>
<keyword evidence="6" id="KW-0238">DNA-binding</keyword>
<keyword evidence="12" id="KW-1185">Reference proteome</keyword>
<dbReference type="AlphaFoldDB" id="A0AA85IMF3"/>
<dbReference type="GO" id="GO:0048513">
    <property type="term" value="P:animal organ development"/>
    <property type="evidence" value="ECO:0007669"/>
    <property type="project" value="UniProtKB-ARBA"/>
</dbReference>
<keyword evidence="7" id="KW-0371">Homeobox</keyword>
<organism evidence="12 13">
    <name type="scientific">Trichobilharzia regenti</name>
    <name type="common">Nasal bird schistosome</name>
    <dbReference type="NCBI Taxonomy" id="157069"/>
    <lineage>
        <taxon>Eukaryota</taxon>
        <taxon>Metazoa</taxon>
        <taxon>Spiralia</taxon>
        <taxon>Lophotrochozoa</taxon>
        <taxon>Platyhelminthes</taxon>
        <taxon>Trematoda</taxon>
        <taxon>Digenea</taxon>
        <taxon>Strigeidida</taxon>
        <taxon>Schistosomatoidea</taxon>
        <taxon>Schistosomatidae</taxon>
        <taxon>Trichobilharzia</taxon>
    </lineage>
</organism>
<evidence type="ECO:0000313" key="12">
    <source>
        <dbReference type="Proteomes" id="UP000050795"/>
    </source>
</evidence>
<evidence type="ECO:0000256" key="6">
    <source>
        <dbReference type="ARBA" id="ARBA00023125"/>
    </source>
</evidence>
<feature type="domain" description="Paired" evidence="11">
    <location>
        <begin position="22"/>
        <end position="148"/>
    </location>
</feature>
<dbReference type="Proteomes" id="UP000050795">
    <property type="component" value="Unassembled WGS sequence"/>
</dbReference>
<keyword evidence="4" id="KW-0563">Paired box</keyword>
<dbReference type="CDD" id="cd00131">
    <property type="entry name" value="PAX"/>
    <property type="match status" value="1"/>
</dbReference>